<dbReference type="Proteomes" id="UP000821866">
    <property type="component" value="Chromosome 7"/>
</dbReference>
<organism evidence="1 2">
    <name type="scientific">Rhipicephalus microplus</name>
    <name type="common">Cattle tick</name>
    <name type="synonym">Boophilus microplus</name>
    <dbReference type="NCBI Taxonomy" id="6941"/>
    <lineage>
        <taxon>Eukaryota</taxon>
        <taxon>Metazoa</taxon>
        <taxon>Ecdysozoa</taxon>
        <taxon>Arthropoda</taxon>
        <taxon>Chelicerata</taxon>
        <taxon>Arachnida</taxon>
        <taxon>Acari</taxon>
        <taxon>Parasitiformes</taxon>
        <taxon>Ixodida</taxon>
        <taxon>Ixodoidea</taxon>
        <taxon>Ixodidae</taxon>
        <taxon>Rhipicephalinae</taxon>
        <taxon>Rhipicephalus</taxon>
        <taxon>Boophilus</taxon>
    </lineage>
</organism>
<gene>
    <name evidence="1" type="ORF">HPB51_024831</name>
</gene>
<sequence>MTKTISVEKRVAVGMFHLCFSGEDRTIADLFGLRRSTFITVFKIVVDQLDYEGIRLVRARQLEKQIRECFFMSGFPQAVGAIDGSHFAVSPPKKHASDYYNYK</sequence>
<proteinExistence type="predicted"/>
<evidence type="ECO:0000313" key="1">
    <source>
        <dbReference type="EMBL" id="KAH8022490.1"/>
    </source>
</evidence>
<comment type="caution">
    <text evidence="1">The sequence shown here is derived from an EMBL/GenBank/DDBJ whole genome shotgun (WGS) entry which is preliminary data.</text>
</comment>
<protein>
    <recommendedName>
        <fullName evidence="3">Nuclease harbi1-like protein</fullName>
    </recommendedName>
</protein>
<name>A0A9J6DK45_RHIMP</name>
<keyword evidence="2" id="KW-1185">Reference proteome</keyword>
<reference evidence="1" key="2">
    <citation type="submission" date="2021-09" db="EMBL/GenBank/DDBJ databases">
        <authorList>
            <person name="Jia N."/>
            <person name="Wang J."/>
            <person name="Shi W."/>
            <person name="Du L."/>
            <person name="Sun Y."/>
            <person name="Zhan W."/>
            <person name="Jiang J."/>
            <person name="Wang Q."/>
            <person name="Zhang B."/>
            <person name="Ji P."/>
            <person name="Sakyi L.B."/>
            <person name="Cui X."/>
            <person name="Yuan T."/>
            <person name="Jiang B."/>
            <person name="Yang W."/>
            <person name="Lam T.T.-Y."/>
            <person name="Chang Q."/>
            <person name="Ding S."/>
            <person name="Wang X."/>
            <person name="Zhu J."/>
            <person name="Ruan X."/>
            <person name="Zhao L."/>
            <person name="Wei J."/>
            <person name="Que T."/>
            <person name="Du C."/>
            <person name="Cheng J."/>
            <person name="Dai P."/>
            <person name="Han X."/>
            <person name="Huang E."/>
            <person name="Gao Y."/>
            <person name="Liu J."/>
            <person name="Shao H."/>
            <person name="Ye R."/>
            <person name="Li L."/>
            <person name="Wei W."/>
            <person name="Wang X."/>
            <person name="Wang C."/>
            <person name="Huo Q."/>
            <person name="Li W."/>
            <person name="Guo W."/>
            <person name="Chen H."/>
            <person name="Chen S."/>
            <person name="Zhou L."/>
            <person name="Zhou L."/>
            <person name="Ni X."/>
            <person name="Tian J."/>
            <person name="Zhou Y."/>
            <person name="Sheng Y."/>
            <person name="Liu T."/>
            <person name="Pan Y."/>
            <person name="Xia L."/>
            <person name="Li J."/>
            <person name="Zhao F."/>
            <person name="Cao W."/>
        </authorList>
    </citation>
    <scope>NUCLEOTIDE SEQUENCE</scope>
    <source>
        <strain evidence="1">Rmic-2018</strain>
        <tissue evidence="1">Larvae</tissue>
    </source>
</reference>
<evidence type="ECO:0000313" key="2">
    <source>
        <dbReference type="Proteomes" id="UP000821866"/>
    </source>
</evidence>
<dbReference type="AlphaFoldDB" id="A0A9J6DK45"/>
<dbReference type="EMBL" id="JABSTU010000009">
    <property type="protein sequence ID" value="KAH8022490.1"/>
    <property type="molecule type" value="Genomic_DNA"/>
</dbReference>
<accession>A0A9J6DK45</accession>
<reference evidence="1" key="1">
    <citation type="journal article" date="2020" name="Cell">
        <title>Large-Scale Comparative Analyses of Tick Genomes Elucidate Their Genetic Diversity and Vector Capacities.</title>
        <authorList>
            <consortium name="Tick Genome and Microbiome Consortium (TIGMIC)"/>
            <person name="Jia N."/>
            <person name="Wang J."/>
            <person name="Shi W."/>
            <person name="Du L."/>
            <person name="Sun Y."/>
            <person name="Zhan W."/>
            <person name="Jiang J.F."/>
            <person name="Wang Q."/>
            <person name="Zhang B."/>
            <person name="Ji P."/>
            <person name="Bell-Sakyi L."/>
            <person name="Cui X.M."/>
            <person name="Yuan T.T."/>
            <person name="Jiang B.G."/>
            <person name="Yang W.F."/>
            <person name="Lam T.T."/>
            <person name="Chang Q.C."/>
            <person name="Ding S.J."/>
            <person name="Wang X.J."/>
            <person name="Zhu J.G."/>
            <person name="Ruan X.D."/>
            <person name="Zhao L."/>
            <person name="Wei J.T."/>
            <person name="Ye R.Z."/>
            <person name="Que T.C."/>
            <person name="Du C.H."/>
            <person name="Zhou Y.H."/>
            <person name="Cheng J.X."/>
            <person name="Dai P.F."/>
            <person name="Guo W.B."/>
            <person name="Han X.H."/>
            <person name="Huang E.J."/>
            <person name="Li L.F."/>
            <person name="Wei W."/>
            <person name="Gao Y.C."/>
            <person name="Liu J.Z."/>
            <person name="Shao H.Z."/>
            <person name="Wang X."/>
            <person name="Wang C.C."/>
            <person name="Yang T.C."/>
            <person name="Huo Q.B."/>
            <person name="Li W."/>
            <person name="Chen H.Y."/>
            <person name="Chen S.E."/>
            <person name="Zhou L.G."/>
            <person name="Ni X.B."/>
            <person name="Tian J.H."/>
            <person name="Sheng Y."/>
            <person name="Liu T."/>
            <person name="Pan Y.S."/>
            <person name="Xia L.Y."/>
            <person name="Li J."/>
            <person name="Zhao F."/>
            <person name="Cao W.C."/>
        </authorList>
    </citation>
    <scope>NUCLEOTIDE SEQUENCE</scope>
    <source>
        <strain evidence="1">Rmic-2018</strain>
    </source>
</reference>
<evidence type="ECO:0008006" key="3">
    <source>
        <dbReference type="Google" id="ProtNLM"/>
    </source>
</evidence>